<protein>
    <submittedName>
        <fullName evidence="2">Uncharacterized protein</fullName>
    </submittedName>
</protein>
<feature type="region of interest" description="Disordered" evidence="1">
    <location>
        <begin position="45"/>
        <end position="99"/>
    </location>
</feature>
<keyword evidence="3" id="KW-1185">Reference proteome</keyword>
<name>A0A4Z2GXJ1_9TELE</name>
<organism evidence="2 3">
    <name type="scientific">Liparis tanakae</name>
    <name type="common">Tanaka's snailfish</name>
    <dbReference type="NCBI Taxonomy" id="230148"/>
    <lineage>
        <taxon>Eukaryota</taxon>
        <taxon>Metazoa</taxon>
        <taxon>Chordata</taxon>
        <taxon>Craniata</taxon>
        <taxon>Vertebrata</taxon>
        <taxon>Euteleostomi</taxon>
        <taxon>Actinopterygii</taxon>
        <taxon>Neopterygii</taxon>
        <taxon>Teleostei</taxon>
        <taxon>Neoteleostei</taxon>
        <taxon>Acanthomorphata</taxon>
        <taxon>Eupercaria</taxon>
        <taxon>Perciformes</taxon>
        <taxon>Cottioidei</taxon>
        <taxon>Cottales</taxon>
        <taxon>Liparidae</taxon>
        <taxon>Liparis</taxon>
    </lineage>
</organism>
<evidence type="ECO:0000313" key="2">
    <source>
        <dbReference type="EMBL" id="TNN58367.1"/>
    </source>
</evidence>
<dbReference type="Proteomes" id="UP000314294">
    <property type="component" value="Unassembled WGS sequence"/>
</dbReference>
<dbReference type="AlphaFoldDB" id="A0A4Z2GXJ1"/>
<evidence type="ECO:0000256" key="1">
    <source>
        <dbReference type="SAM" id="MobiDB-lite"/>
    </source>
</evidence>
<dbReference type="EMBL" id="SRLO01000381">
    <property type="protein sequence ID" value="TNN58367.1"/>
    <property type="molecule type" value="Genomic_DNA"/>
</dbReference>
<sequence>MSYSLPLKARNQTGRQGLCDFVVMLARLDHRTPDRCVSKLRFGGAITTNGHTDEDPPSASPSPRLRLLGPRCELKDSSHLQSSHLYTPSRPSPPVFQENDSCLSRRADSGRWVMEIKLRVSAR</sequence>
<reference evidence="2 3" key="1">
    <citation type="submission" date="2019-03" db="EMBL/GenBank/DDBJ databases">
        <title>First draft genome of Liparis tanakae, snailfish: a comprehensive survey of snailfish specific genes.</title>
        <authorList>
            <person name="Kim W."/>
            <person name="Song I."/>
            <person name="Jeong J.-H."/>
            <person name="Kim D."/>
            <person name="Kim S."/>
            <person name="Ryu S."/>
            <person name="Song J.Y."/>
            <person name="Lee S.K."/>
        </authorList>
    </citation>
    <scope>NUCLEOTIDE SEQUENCE [LARGE SCALE GENOMIC DNA]</scope>
    <source>
        <tissue evidence="2">Muscle</tissue>
    </source>
</reference>
<comment type="caution">
    <text evidence="2">The sequence shown here is derived from an EMBL/GenBank/DDBJ whole genome shotgun (WGS) entry which is preliminary data.</text>
</comment>
<proteinExistence type="predicted"/>
<accession>A0A4Z2GXJ1</accession>
<feature type="compositionally biased region" description="Low complexity" evidence="1">
    <location>
        <begin position="61"/>
        <end position="71"/>
    </location>
</feature>
<gene>
    <name evidence="2" type="ORF">EYF80_031430</name>
</gene>
<evidence type="ECO:0000313" key="3">
    <source>
        <dbReference type="Proteomes" id="UP000314294"/>
    </source>
</evidence>